<evidence type="ECO:0000313" key="1">
    <source>
        <dbReference type="EMBL" id="KYN19834.1"/>
    </source>
</evidence>
<name>A0A195E4Q0_9HYME</name>
<protein>
    <submittedName>
        <fullName evidence="1">Uncharacterized protein</fullName>
    </submittedName>
</protein>
<keyword evidence="2" id="KW-1185">Reference proteome</keyword>
<proteinExistence type="predicted"/>
<reference evidence="1 2" key="1">
    <citation type="submission" date="2015-09" db="EMBL/GenBank/DDBJ databases">
        <title>Trachymyrmex cornetzi WGS genome.</title>
        <authorList>
            <person name="Nygaard S."/>
            <person name="Hu H."/>
            <person name="Boomsma J."/>
            <person name="Zhang G."/>
        </authorList>
    </citation>
    <scope>NUCLEOTIDE SEQUENCE [LARGE SCALE GENOMIC DNA]</scope>
    <source>
        <strain evidence="1">Tcor2-1</strain>
        <tissue evidence="1">Whole body</tissue>
    </source>
</reference>
<gene>
    <name evidence="1" type="ORF">ALC57_07880</name>
</gene>
<evidence type="ECO:0000313" key="2">
    <source>
        <dbReference type="Proteomes" id="UP000078492"/>
    </source>
</evidence>
<dbReference type="EMBL" id="KQ979685">
    <property type="protein sequence ID" value="KYN19834.1"/>
    <property type="molecule type" value="Genomic_DNA"/>
</dbReference>
<sequence>MLRSERNGDCWNNLTSLDMYISANSSSTRCRKRQFGVIMKRFRRIIVYAQKFTLVLSRQVYPSHAFSFRYIFLAKSHTNPSCGRFYAGNDPRRDAIMRINHSEDKRQPLLPILLPQSCPDFGSQLINQIIIIIIFVSPQQFSGFLNHVSSEQTWSALYNYAVKLRRDVVIRCNVIVPTIVSLRVTAVRMFLHGRLIDVDLISRRTSLQLPNQ</sequence>
<organism evidence="1 2">
    <name type="scientific">Trachymyrmex cornetzi</name>
    <dbReference type="NCBI Taxonomy" id="471704"/>
    <lineage>
        <taxon>Eukaryota</taxon>
        <taxon>Metazoa</taxon>
        <taxon>Ecdysozoa</taxon>
        <taxon>Arthropoda</taxon>
        <taxon>Hexapoda</taxon>
        <taxon>Insecta</taxon>
        <taxon>Pterygota</taxon>
        <taxon>Neoptera</taxon>
        <taxon>Endopterygota</taxon>
        <taxon>Hymenoptera</taxon>
        <taxon>Apocrita</taxon>
        <taxon>Aculeata</taxon>
        <taxon>Formicoidea</taxon>
        <taxon>Formicidae</taxon>
        <taxon>Myrmicinae</taxon>
        <taxon>Trachymyrmex</taxon>
    </lineage>
</organism>
<dbReference type="Proteomes" id="UP000078492">
    <property type="component" value="Unassembled WGS sequence"/>
</dbReference>
<dbReference type="AlphaFoldDB" id="A0A195E4Q0"/>
<accession>A0A195E4Q0</accession>